<organism evidence="6 7">
    <name type="scientific">Agromyces seonyuensis</name>
    <dbReference type="NCBI Taxonomy" id="2662446"/>
    <lineage>
        <taxon>Bacteria</taxon>
        <taxon>Bacillati</taxon>
        <taxon>Actinomycetota</taxon>
        <taxon>Actinomycetes</taxon>
        <taxon>Micrococcales</taxon>
        <taxon>Microbacteriaceae</taxon>
        <taxon>Agromyces</taxon>
    </lineage>
</organism>
<evidence type="ECO:0000256" key="4">
    <source>
        <dbReference type="ARBA" id="ARBA00023136"/>
    </source>
</evidence>
<evidence type="ECO:0000256" key="3">
    <source>
        <dbReference type="ARBA" id="ARBA00022989"/>
    </source>
</evidence>
<comment type="subcellular location">
    <subcellularLocation>
        <location evidence="1">Membrane</location>
        <topology evidence="1">Multi-pass membrane protein</topology>
    </subcellularLocation>
</comment>
<feature type="transmembrane region" description="Helical" evidence="5">
    <location>
        <begin position="36"/>
        <end position="61"/>
    </location>
</feature>
<evidence type="ECO:0000313" key="7">
    <source>
        <dbReference type="Proteomes" id="UP000438182"/>
    </source>
</evidence>
<comment type="caution">
    <text evidence="6">The sequence shown here is derived from an EMBL/GenBank/DDBJ whole genome shotgun (WGS) entry which is preliminary data.</text>
</comment>
<dbReference type="InterPro" id="IPR003339">
    <property type="entry name" value="ABC/ECF_trnsptr_transmembrane"/>
</dbReference>
<dbReference type="GO" id="GO:0005886">
    <property type="term" value="C:plasma membrane"/>
    <property type="evidence" value="ECO:0007669"/>
    <property type="project" value="UniProtKB-ARBA"/>
</dbReference>
<keyword evidence="7" id="KW-1185">Reference proteome</keyword>
<sequence length="287" mass="30948">MSALAIDPYREAAPAPEWRYLHHLNPLAKLFGPLPIMLLLLFSRGVAIPAAFVALTLVLLLTGARLSGRMLALLLVGLPIAIAVLGVSFGIWVDPSRLPADALGAGIPLVTIGGWTFELSAYLTGLATAMRLASLLLLSLIAGLTSTGPDLARAMVQNLKVPYRVGYTALAAYRFVPRFGHELEVIRAAHRVRGTERGRGPIAATKRILGYAVPLLASAIRHAERVALAMDARAFGAHPTRTERHLVPWRVRDWVFVVGFWAVSVLLYWWVIQAGLGSLSDSRTGGG</sequence>
<evidence type="ECO:0000256" key="2">
    <source>
        <dbReference type="ARBA" id="ARBA00022692"/>
    </source>
</evidence>
<dbReference type="Pfam" id="PF02361">
    <property type="entry name" value="CbiQ"/>
    <property type="match status" value="1"/>
</dbReference>
<feature type="transmembrane region" description="Helical" evidence="5">
    <location>
        <begin position="254"/>
        <end position="272"/>
    </location>
</feature>
<proteinExistence type="predicted"/>
<dbReference type="PANTHER" id="PTHR33514:SF13">
    <property type="entry name" value="PROTEIN ABCI12, CHLOROPLASTIC"/>
    <property type="match status" value="1"/>
</dbReference>
<dbReference type="AlphaFoldDB" id="A0A6I4NWR2"/>
<evidence type="ECO:0000313" key="6">
    <source>
        <dbReference type="EMBL" id="MWB98621.1"/>
    </source>
</evidence>
<dbReference type="RefSeq" id="WP_160424115.1">
    <property type="nucleotide sequence ID" value="NZ_WSTA01000031.1"/>
</dbReference>
<keyword evidence="2 5" id="KW-0812">Transmembrane</keyword>
<gene>
    <name evidence="6" type="ORF">GB864_08685</name>
</gene>
<keyword evidence="4 5" id="KW-0472">Membrane</keyword>
<dbReference type="Proteomes" id="UP000438182">
    <property type="component" value="Unassembled WGS sequence"/>
</dbReference>
<dbReference type="PANTHER" id="PTHR33514">
    <property type="entry name" value="PROTEIN ABCI12, CHLOROPLASTIC"/>
    <property type="match status" value="1"/>
</dbReference>
<dbReference type="CDD" id="cd16914">
    <property type="entry name" value="EcfT"/>
    <property type="match status" value="1"/>
</dbReference>
<evidence type="ECO:0000256" key="1">
    <source>
        <dbReference type="ARBA" id="ARBA00004141"/>
    </source>
</evidence>
<protein>
    <submittedName>
        <fullName evidence="6">Energy-coupling factor transporter transmembrane protein EcfT</fullName>
    </submittedName>
</protein>
<keyword evidence="3 5" id="KW-1133">Transmembrane helix</keyword>
<dbReference type="EMBL" id="WSTA01000031">
    <property type="protein sequence ID" value="MWB98621.1"/>
    <property type="molecule type" value="Genomic_DNA"/>
</dbReference>
<reference evidence="6 7" key="1">
    <citation type="submission" date="2019-12" db="EMBL/GenBank/DDBJ databases">
        <authorList>
            <person name="Kim Y.S."/>
        </authorList>
    </citation>
    <scope>NUCLEOTIDE SEQUENCE [LARGE SCALE GENOMIC DNA]</scope>
    <source>
        <strain evidence="6 7">MMS17-SY077</strain>
    </source>
</reference>
<feature type="transmembrane region" description="Helical" evidence="5">
    <location>
        <begin position="73"/>
        <end position="93"/>
    </location>
</feature>
<name>A0A6I4NWR2_9MICO</name>
<evidence type="ECO:0000256" key="5">
    <source>
        <dbReference type="SAM" id="Phobius"/>
    </source>
</evidence>
<accession>A0A6I4NWR2</accession>